<dbReference type="OrthoDB" id="9794157at2"/>
<dbReference type="Gene3D" id="3.40.50.10420">
    <property type="entry name" value="NagB/RpiA/CoA transferase-like"/>
    <property type="match status" value="1"/>
</dbReference>
<reference evidence="2 3" key="1">
    <citation type="submission" date="2018-10" db="EMBL/GenBank/DDBJ databases">
        <title>Sinomicrobium pectinilyticum sp. nov., a pectinase-producing bacterium isolated from alkaline and saline soil, and emended description of the genus Sinomicrobium.</title>
        <authorList>
            <person name="Cheng B."/>
            <person name="Li C."/>
            <person name="Lai Q."/>
            <person name="Du M."/>
            <person name="Shao Z."/>
            <person name="Xu P."/>
            <person name="Yang C."/>
        </authorList>
    </citation>
    <scope>NUCLEOTIDE SEQUENCE [LARGE SCALE GENOMIC DNA]</scope>
    <source>
        <strain evidence="2 3">5DNS001</strain>
    </source>
</reference>
<proteinExistence type="predicted"/>
<dbReference type="InterPro" id="IPR037171">
    <property type="entry name" value="NagB/RpiA_transferase-like"/>
</dbReference>
<keyword evidence="3" id="KW-1185">Reference proteome</keyword>
<dbReference type="SUPFAM" id="SSF100950">
    <property type="entry name" value="NagB/RpiA/CoA transferase-like"/>
    <property type="match status" value="1"/>
</dbReference>
<organism evidence="2 3">
    <name type="scientific">Sinomicrobium pectinilyticum</name>
    <dbReference type="NCBI Taxonomy" id="1084421"/>
    <lineage>
        <taxon>Bacteria</taxon>
        <taxon>Pseudomonadati</taxon>
        <taxon>Bacteroidota</taxon>
        <taxon>Flavobacteriia</taxon>
        <taxon>Flavobacteriales</taxon>
        <taxon>Flavobacteriaceae</taxon>
        <taxon>Sinomicrobium</taxon>
    </lineage>
</organism>
<feature type="domain" description="LUD" evidence="1">
    <location>
        <begin position="98"/>
        <end position="191"/>
    </location>
</feature>
<gene>
    <name evidence="2" type="ORF">ED312_21595</name>
</gene>
<dbReference type="RefSeq" id="WP_123218102.1">
    <property type="nucleotide sequence ID" value="NZ_RJTM01000169.1"/>
</dbReference>
<name>A0A3N0DHU8_SINP1</name>
<dbReference type="InterPro" id="IPR003741">
    <property type="entry name" value="LUD_dom"/>
</dbReference>
<dbReference type="PANTHER" id="PTHR43682">
    <property type="entry name" value="LACTATE UTILIZATION PROTEIN C"/>
    <property type="match status" value="1"/>
</dbReference>
<dbReference type="AlphaFoldDB" id="A0A3N0DHU8"/>
<dbReference type="Proteomes" id="UP000267469">
    <property type="component" value="Unassembled WGS sequence"/>
</dbReference>
<dbReference type="PANTHER" id="PTHR43682:SF1">
    <property type="entry name" value="LACTATE UTILIZATION PROTEIN C"/>
    <property type="match status" value="1"/>
</dbReference>
<dbReference type="Pfam" id="PF02589">
    <property type="entry name" value="LUD_dom"/>
    <property type="match status" value="1"/>
</dbReference>
<evidence type="ECO:0000259" key="1">
    <source>
        <dbReference type="Pfam" id="PF02589"/>
    </source>
</evidence>
<evidence type="ECO:0000313" key="3">
    <source>
        <dbReference type="Proteomes" id="UP000267469"/>
    </source>
</evidence>
<accession>A0A3N0DHU8</accession>
<comment type="caution">
    <text evidence="2">The sequence shown here is derived from an EMBL/GenBank/DDBJ whole genome shotgun (WGS) entry which is preliminary data.</text>
</comment>
<dbReference type="EMBL" id="RJTM01000169">
    <property type="protein sequence ID" value="RNL75258.1"/>
    <property type="molecule type" value="Genomic_DNA"/>
</dbReference>
<dbReference type="InterPro" id="IPR024185">
    <property type="entry name" value="FTHF_cligase-like_sf"/>
</dbReference>
<sequence length="192" mass="20887">MDSKERILSSLKNVVGEPLPRPEINLQYKTEALTEIFIGVAEASGTEVFLATGDTVAETIETWSKGGNIQSSVPALQKKYPLVFDEQVPFEKDKMPGIFVTEASFGVAENAALWLTDHELSSRLLAFIPERIIVLLKADTLVPTMHEAYENIGAEPPFGFGLFMAGASKTADIEQTLVKGAQGAKELAVILY</sequence>
<evidence type="ECO:0000313" key="2">
    <source>
        <dbReference type="EMBL" id="RNL75258.1"/>
    </source>
</evidence>
<protein>
    <recommendedName>
        <fullName evidence="1">LUD domain-containing protein</fullName>
    </recommendedName>
</protein>